<dbReference type="EMBL" id="JAFIQS010000006">
    <property type="protein sequence ID" value="KAG5167782.1"/>
    <property type="molecule type" value="Genomic_DNA"/>
</dbReference>
<feature type="transmembrane region" description="Helical" evidence="1">
    <location>
        <begin position="98"/>
        <end position="118"/>
    </location>
</feature>
<proteinExistence type="predicted"/>
<reference evidence="3" key="1">
    <citation type="submission" date="2021-02" db="EMBL/GenBank/DDBJ databases">
        <title>Psilocybe cubensis genome.</title>
        <authorList>
            <person name="Mckernan K.J."/>
            <person name="Crawford S."/>
            <person name="Trippe A."/>
            <person name="Kane L.T."/>
            <person name="Mclaughlin S."/>
        </authorList>
    </citation>
    <scope>NUCLEOTIDE SEQUENCE [LARGE SCALE GENOMIC DNA]</scope>
    <source>
        <strain evidence="3">MGC-MH-2018</strain>
    </source>
</reference>
<feature type="transmembrane region" description="Helical" evidence="1">
    <location>
        <begin position="219"/>
        <end position="241"/>
    </location>
</feature>
<protein>
    <submittedName>
        <fullName evidence="3">Uncharacterized protein</fullName>
    </submittedName>
</protein>
<evidence type="ECO:0000256" key="1">
    <source>
        <dbReference type="SAM" id="Phobius"/>
    </source>
</evidence>
<gene>
    <name evidence="3" type="ORF">JR316_006373</name>
    <name evidence="2" type="ORF">JR316_013444</name>
</gene>
<dbReference type="AlphaFoldDB" id="A0A8H7XVH6"/>
<organism evidence="3">
    <name type="scientific">Psilocybe cubensis</name>
    <name type="common">Psychedelic mushroom</name>
    <name type="synonym">Stropharia cubensis</name>
    <dbReference type="NCBI Taxonomy" id="181762"/>
    <lineage>
        <taxon>Eukaryota</taxon>
        <taxon>Fungi</taxon>
        <taxon>Dikarya</taxon>
        <taxon>Basidiomycota</taxon>
        <taxon>Agaricomycotina</taxon>
        <taxon>Agaricomycetes</taxon>
        <taxon>Agaricomycetidae</taxon>
        <taxon>Agaricales</taxon>
        <taxon>Agaricineae</taxon>
        <taxon>Strophariaceae</taxon>
        <taxon>Psilocybe</taxon>
    </lineage>
</organism>
<keyword evidence="1" id="KW-0472">Membrane</keyword>
<keyword evidence="1" id="KW-0812">Transmembrane</keyword>
<dbReference type="EMBL" id="JAFIQS010000029">
    <property type="protein sequence ID" value="KAG5161689.1"/>
    <property type="molecule type" value="Genomic_DNA"/>
</dbReference>
<name>A0A8H7XVH6_PSICU</name>
<keyword evidence="1" id="KW-1133">Transmembrane helix</keyword>
<dbReference type="OrthoDB" id="2945448at2759"/>
<feature type="transmembrane region" description="Helical" evidence="1">
    <location>
        <begin position="179"/>
        <end position="207"/>
    </location>
</feature>
<sequence>MTTPNLSVPVNVENYAISSNLNSSMTFNLLMDFSLQWYYLNWSIVVNGSTRNSIFVASLSSPTWLHIFNEFLFNLLFVVSDALLIWRCYHVWGQSIKMISISLIFLTAELALSLTSTIFDGTSPILATKARETLSNNISTALAFVSLGTTFSATFLIGYRVHILSNSHVLSFKSFYNRIVLIVIESAALYSLVFLFWGIILVIPIFHNLESPLVEVVPYVEIVLTVGAGLAPTVMVARLALEEPETSHNCSTTVPPISNLYFNHQYGSAGSSQDVIASAVLAIEKSVTTKDVHHGIV</sequence>
<evidence type="ECO:0000313" key="2">
    <source>
        <dbReference type="EMBL" id="KAG5161689.1"/>
    </source>
</evidence>
<evidence type="ECO:0000313" key="3">
    <source>
        <dbReference type="EMBL" id="KAG5167782.1"/>
    </source>
</evidence>
<accession>A0A8H7XVH6</accession>
<feature type="transmembrane region" description="Helical" evidence="1">
    <location>
        <begin position="64"/>
        <end position="86"/>
    </location>
</feature>
<comment type="caution">
    <text evidence="3">The sequence shown here is derived from an EMBL/GenBank/DDBJ whole genome shotgun (WGS) entry which is preliminary data.</text>
</comment>
<feature type="transmembrane region" description="Helical" evidence="1">
    <location>
        <begin position="138"/>
        <end position="159"/>
    </location>
</feature>